<protein>
    <submittedName>
        <fullName evidence="9">Exodeoxyribonuclease III</fullName>
    </submittedName>
</protein>
<keyword evidence="10" id="KW-1185">Reference proteome</keyword>
<comment type="cofactor">
    <cofactor evidence="6">
        <name>Mg(2+)</name>
        <dbReference type="ChEBI" id="CHEBI:18420"/>
    </cofactor>
    <cofactor evidence="6">
        <name>Mn(2+)</name>
        <dbReference type="ChEBI" id="CHEBI:29035"/>
    </cofactor>
    <text evidence="6">Probably binds two magnesium or manganese ions per subunit.</text>
</comment>
<feature type="site" description="Important for catalytic activity" evidence="7">
    <location>
        <position position="219"/>
    </location>
</feature>
<dbReference type="InterPro" id="IPR036691">
    <property type="entry name" value="Endo/exonu/phosph_ase_sf"/>
</dbReference>
<dbReference type="GO" id="GO:0006284">
    <property type="term" value="P:base-excision repair"/>
    <property type="evidence" value="ECO:0007669"/>
    <property type="project" value="TreeGrafter"/>
</dbReference>
<dbReference type="InterPro" id="IPR005135">
    <property type="entry name" value="Endo/exonuclease/phosphatase"/>
</dbReference>
<feature type="site" description="Transition state stabilizer" evidence="7">
    <location>
        <position position="150"/>
    </location>
</feature>
<dbReference type="GO" id="GO:0008311">
    <property type="term" value="F:double-stranded DNA 3'-5' DNA exonuclease activity"/>
    <property type="evidence" value="ECO:0007669"/>
    <property type="project" value="TreeGrafter"/>
</dbReference>
<dbReference type="GO" id="GO:0008081">
    <property type="term" value="F:phosphoric diester hydrolase activity"/>
    <property type="evidence" value="ECO:0007669"/>
    <property type="project" value="TreeGrafter"/>
</dbReference>
<keyword evidence="4 6" id="KW-0460">Magnesium</keyword>
<feature type="binding site" evidence="6">
    <location>
        <position position="148"/>
    </location>
    <ligand>
        <name>Mg(2+)</name>
        <dbReference type="ChEBI" id="CHEBI:18420"/>
        <label>1</label>
    </ligand>
</feature>
<comment type="caution">
    <text evidence="9">The sequence shown here is derived from an EMBL/GenBank/DDBJ whole genome shotgun (WGS) entry which is preliminary data.</text>
</comment>
<dbReference type="OrthoDB" id="9803914at2"/>
<evidence type="ECO:0000313" key="9">
    <source>
        <dbReference type="EMBL" id="OCL26393.1"/>
    </source>
</evidence>
<accession>A0A1C0A808</accession>
<feature type="site" description="Interaction with DNA substrate" evidence="7">
    <location>
        <position position="245"/>
    </location>
</feature>
<keyword evidence="6" id="KW-0464">Manganese</keyword>
<reference evidence="9 10" key="2">
    <citation type="submission" date="2016-08" db="EMBL/GenBank/DDBJ databases">
        <title>Orenia metallireducens sp. nov. strain Z6, a Novel Metal-reducing Firmicute from the Deep Subsurface.</title>
        <authorList>
            <person name="Maxim B.I."/>
            <person name="Kenneth K."/>
            <person name="Flynn T.M."/>
            <person name="Oloughlin E.J."/>
            <person name="Locke R.A."/>
            <person name="Weber J.R."/>
            <person name="Egan S.M."/>
            <person name="Mackie R.I."/>
            <person name="Cann I.K."/>
        </authorList>
    </citation>
    <scope>NUCLEOTIDE SEQUENCE [LARGE SCALE GENOMIC DNA]</scope>
    <source>
        <strain evidence="9 10">Z6</strain>
    </source>
</reference>
<dbReference type="CDD" id="cd09085">
    <property type="entry name" value="Mth212-like_AP-endo"/>
    <property type="match status" value="1"/>
</dbReference>
<reference evidence="10" key="1">
    <citation type="submission" date="2016-07" db="EMBL/GenBank/DDBJ databases">
        <authorList>
            <person name="Florea S."/>
            <person name="Webb J.S."/>
            <person name="Jaromczyk J."/>
            <person name="Schardl C.L."/>
        </authorList>
    </citation>
    <scope>NUCLEOTIDE SEQUENCE [LARGE SCALE GENOMIC DNA]</scope>
    <source>
        <strain evidence="10">Z6</strain>
    </source>
</reference>
<dbReference type="NCBIfam" id="TIGR00195">
    <property type="entry name" value="exoDNase_III"/>
    <property type="match status" value="1"/>
</dbReference>
<evidence type="ECO:0000256" key="6">
    <source>
        <dbReference type="PIRSR" id="PIRSR604808-2"/>
    </source>
</evidence>
<feature type="active site" evidence="5">
    <location>
        <position position="108"/>
    </location>
</feature>
<evidence type="ECO:0000256" key="1">
    <source>
        <dbReference type="ARBA" id="ARBA00007092"/>
    </source>
</evidence>
<dbReference type="PANTHER" id="PTHR22748">
    <property type="entry name" value="AP ENDONUCLEASE"/>
    <property type="match status" value="1"/>
</dbReference>
<dbReference type="NCBIfam" id="TIGR00633">
    <property type="entry name" value="xth"/>
    <property type="match status" value="1"/>
</dbReference>
<keyword evidence="3" id="KW-0378">Hydrolase</keyword>
<dbReference type="EMBL" id="LWDV01000009">
    <property type="protein sequence ID" value="OCL26393.1"/>
    <property type="molecule type" value="Genomic_DNA"/>
</dbReference>
<feature type="binding site" evidence="6">
    <location>
        <position position="245"/>
    </location>
    <ligand>
        <name>Mg(2+)</name>
        <dbReference type="ChEBI" id="CHEBI:18420"/>
        <label>1</label>
    </ligand>
</feature>
<evidence type="ECO:0000256" key="7">
    <source>
        <dbReference type="PIRSR" id="PIRSR604808-3"/>
    </source>
</evidence>
<dbReference type="FunFam" id="3.60.10.10:FF:000026">
    <property type="entry name" value="Exodeoxyribonuclease III"/>
    <property type="match status" value="1"/>
</dbReference>
<feature type="binding site" evidence="6">
    <location>
        <position position="244"/>
    </location>
    <ligand>
        <name>Mg(2+)</name>
        <dbReference type="ChEBI" id="CHEBI:18420"/>
        <label>1</label>
    </ligand>
</feature>
<dbReference type="RefSeq" id="WP_068718178.1">
    <property type="nucleotide sequence ID" value="NZ_LWDV01000009.1"/>
</dbReference>
<comment type="similarity">
    <text evidence="1">Belongs to the DNA repair enzymes AP/ExoA family.</text>
</comment>
<feature type="binding site" evidence="6">
    <location>
        <position position="35"/>
    </location>
    <ligand>
        <name>Mg(2+)</name>
        <dbReference type="ChEBI" id="CHEBI:18420"/>
        <label>1</label>
    </ligand>
</feature>
<organism evidence="9 10">
    <name type="scientific">Orenia metallireducens</name>
    <dbReference type="NCBI Taxonomy" id="1413210"/>
    <lineage>
        <taxon>Bacteria</taxon>
        <taxon>Bacillati</taxon>
        <taxon>Bacillota</taxon>
        <taxon>Clostridia</taxon>
        <taxon>Halanaerobiales</taxon>
        <taxon>Halobacteroidaceae</taxon>
        <taxon>Orenia</taxon>
    </lineage>
</organism>
<feature type="binding site" evidence="6">
    <location>
        <position position="7"/>
    </location>
    <ligand>
        <name>Mg(2+)</name>
        <dbReference type="ChEBI" id="CHEBI:18420"/>
        <label>1</label>
    </ligand>
</feature>
<dbReference type="AlphaFoldDB" id="A0A1C0A808"/>
<evidence type="ECO:0000313" key="10">
    <source>
        <dbReference type="Proteomes" id="UP000093514"/>
    </source>
</evidence>
<sequence>MKIYSWNVNGIRAVYKKGFLDWVEEENPDILCLQEIRVQKDQLIDKLKKIDGYNSYFNYGERKGYSGVAIYSKKEPLAVHNGIGIERFDEEGRVIIAEYTEFTLVNIYFPNGRSSKKRLQYKLDFHEAILKYCEELKKDGKRLVICGDYNIAHTEIDLKNPEDNKDKSGFLPVERAWIDKIIEHGYVDTYREFYPDEVKYSWWSYRTKARERDAGWRIDYHFVSKDLLNEVSDAEILTEVMGSDHCPVMVELNI</sequence>
<feature type="active site" description="Proton acceptor" evidence="5">
    <location>
        <position position="245"/>
    </location>
</feature>
<dbReference type="InterPro" id="IPR004808">
    <property type="entry name" value="AP_endonuc_1"/>
</dbReference>
<dbReference type="Proteomes" id="UP000093514">
    <property type="component" value="Unassembled WGS sequence"/>
</dbReference>
<proteinExistence type="inferred from homology"/>
<evidence type="ECO:0000256" key="5">
    <source>
        <dbReference type="PIRSR" id="PIRSR604808-1"/>
    </source>
</evidence>
<evidence type="ECO:0000259" key="8">
    <source>
        <dbReference type="Pfam" id="PF03372"/>
    </source>
</evidence>
<evidence type="ECO:0000256" key="4">
    <source>
        <dbReference type="ARBA" id="ARBA00022842"/>
    </source>
</evidence>
<keyword evidence="2 6" id="KW-0479">Metal-binding</keyword>
<dbReference type="GO" id="GO:0003906">
    <property type="term" value="F:DNA-(apurinic or apyrimidinic site) endonuclease activity"/>
    <property type="evidence" value="ECO:0007669"/>
    <property type="project" value="TreeGrafter"/>
</dbReference>
<gene>
    <name evidence="9" type="ORF">U472_10345</name>
</gene>
<evidence type="ECO:0000256" key="3">
    <source>
        <dbReference type="ARBA" id="ARBA00022801"/>
    </source>
</evidence>
<evidence type="ECO:0000256" key="2">
    <source>
        <dbReference type="ARBA" id="ARBA00022723"/>
    </source>
</evidence>
<dbReference type="SUPFAM" id="SSF56219">
    <property type="entry name" value="DNase I-like"/>
    <property type="match status" value="1"/>
</dbReference>
<feature type="domain" description="Endonuclease/exonuclease/phosphatase" evidence="8">
    <location>
        <begin position="5"/>
        <end position="245"/>
    </location>
</feature>
<dbReference type="Gene3D" id="3.60.10.10">
    <property type="entry name" value="Endonuclease/exonuclease/phosphatase"/>
    <property type="match status" value="1"/>
</dbReference>
<feature type="active site" description="Proton donor/acceptor" evidence="5">
    <location>
        <position position="148"/>
    </location>
</feature>
<feature type="binding site" evidence="6">
    <location>
        <position position="150"/>
    </location>
    <ligand>
        <name>Mg(2+)</name>
        <dbReference type="ChEBI" id="CHEBI:18420"/>
        <label>1</label>
    </ligand>
</feature>
<dbReference type="Pfam" id="PF03372">
    <property type="entry name" value="Exo_endo_phos"/>
    <property type="match status" value="1"/>
</dbReference>
<dbReference type="GO" id="GO:0046872">
    <property type="term" value="F:metal ion binding"/>
    <property type="evidence" value="ECO:0007669"/>
    <property type="project" value="UniProtKB-KW"/>
</dbReference>
<dbReference type="PANTHER" id="PTHR22748:SF6">
    <property type="entry name" value="DNA-(APURINIC OR APYRIMIDINIC SITE) ENDONUCLEASE"/>
    <property type="match status" value="1"/>
</dbReference>
<name>A0A1C0A808_9FIRM</name>
<dbReference type="PROSITE" id="PS51435">
    <property type="entry name" value="AP_NUCLEASE_F1_4"/>
    <property type="match status" value="1"/>
</dbReference>